<dbReference type="EMBL" id="VRLW01000001">
    <property type="protein sequence ID" value="KAA1261160.1"/>
    <property type="molecule type" value="Genomic_DNA"/>
</dbReference>
<organism evidence="1 2">
    <name type="scientific">Rubripirellula obstinata</name>
    <dbReference type="NCBI Taxonomy" id="406547"/>
    <lineage>
        <taxon>Bacteria</taxon>
        <taxon>Pseudomonadati</taxon>
        <taxon>Planctomycetota</taxon>
        <taxon>Planctomycetia</taxon>
        <taxon>Pirellulales</taxon>
        <taxon>Pirellulaceae</taxon>
        <taxon>Rubripirellula</taxon>
    </lineage>
</organism>
<evidence type="ECO:0000313" key="2">
    <source>
        <dbReference type="Proteomes" id="UP000322699"/>
    </source>
</evidence>
<gene>
    <name evidence="1" type="ORF">LF1_37050</name>
</gene>
<sequence>MLLRPSQPSCQISRDSAFRFQSRMNRLGRLHPSLICLQNNQDVRIGTGNRFSPVRELVVLLFDIGHHDANRPRIFPVIAAIFRLGRVVQ</sequence>
<reference evidence="1 2" key="1">
    <citation type="submission" date="2019-08" db="EMBL/GenBank/DDBJ databases">
        <title>Deep-cultivation of Planctomycetes and their phenomic and genomic characterization uncovers novel biology.</title>
        <authorList>
            <person name="Wiegand S."/>
            <person name="Jogler M."/>
            <person name="Boedeker C."/>
            <person name="Pinto D."/>
            <person name="Vollmers J."/>
            <person name="Rivas-Marin E."/>
            <person name="Kohn T."/>
            <person name="Peeters S.H."/>
            <person name="Heuer A."/>
            <person name="Rast P."/>
            <person name="Oberbeckmann S."/>
            <person name="Bunk B."/>
            <person name="Jeske O."/>
            <person name="Meyerdierks A."/>
            <person name="Storesund J.E."/>
            <person name="Kallscheuer N."/>
            <person name="Luecker S."/>
            <person name="Lage O.M."/>
            <person name="Pohl T."/>
            <person name="Merkel B.J."/>
            <person name="Hornburger P."/>
            <person name="Mueller R.-W."/>
            <person name="Bruemmer F."/>
            <person name="Labrenz M."/>
            <person name="Spormann A.M."/>
            <person name="Op Den Camp H."/>
            <person name="Overmann J."/>
            <person name="Amann R."/>
            <person name="Jetten M.S.M."/>
            <person name="Mascher T."/>
            <person name="Medema M.H."/>
            <person name="Devos D.P."/>
            <person name="Kaster A.-K."/>
            <person name="Ovreas L."/>
            <person name="Rohde M."/>
            <person name="Galperin M.Y."/>
            <person name="Jogler C."/>
        </authorList>
    </citation>
    <scope>NUCLEOTIDE SEQUENCE [LARGE SCALE GENOMIC DNA]</scope>
    <source>
        <strain evidence="1 2">LF1</strain>
    </source>
</reference>
<evidence type="ECO:0000313" key="1">
    <source>
        <dbReference type="EMBL" id="KAA1261160.1"/>
    </source>
</evidence>
<keyword evidence="2" id="KW-1185">Reference proteome</keyword>
<protein>
    <submittedName>
        <fullName evidence="1">Uncharacterized protein</fullName>
    </submittedName>
</protein>
<dbReference type="AlphaFoldDB" id="A0A5B1CNK6"/>
<dbReference type="Proteomes" id="UP000322699">
    <property type="component" value="Unassembled WGS sequence"/>
</dbReference>
<name>A0A5B1CNK6_9BACT</name>
<accession>A0A5B1CNK6</accession>
<proteinExistence type="predicted"/>
<comment type="caution">
    <text evidence="1">The sequence shown here is derived from an EMBL/GenBank/DDBJ whole genome shotgun (WGS) entry which is preliminary data.</text>
</comment>